<dbReference type="InterPro" id="IPR001138">
    <property type="entry name" value="Zn2Cys6_DnaBD"/>
</dbReference>
<evidence type="ECO:0000256" key="2">
    <source>
        <dbReference type="ARBA" id="ARBA00022723"/>
    </source>
</evidence>
<keyword evidence="10" id="KW-1185">Reference proteome</keyword>
<dbReference type="AlphaFoldDB" id="A0A1B7YI20"/>
<dbReference type="GO" id="GO:0006351">
    <property type="term" value="P:DNA-templated transcription"/>
    <property type="evidence" value="ECO:0007669"/>
    <property type="project" value="InterPro"/>
</dbReference>
<dbReference type="KEGG" id="chig:CH63R_03951"/>
<evidence type="ECO:0000313" key="10">
    <source>
        <dbReference type="Proteomes" id="UP000092177"/>
    </source>
</evidence>
<keyword evidence="6" id="KW-0539">Nucleus</keyword>
<reference evidence="10" key="1">
    <citation type="journal article" date="2017" name="BMC Genomics">
        <title>Gapless genome assembly of Colletotrichum higginsianum reveals chromosome structure and association of transposable elements with secondary metabolite gene clusters.</title>
        <authorList>
            <person name="Dallery J.-F."/>
            <person name="Lapalu N."/>
            <person name="Zampounis A."/>
            <person name="Pigne S."/>
            <person name="Luyten I."/>
            <person name="Amselem J."/>
            <person name="Wittenberg A.H.J."/>
            <person name="Zhou S."/>
            <person name="de Queiroz M.V."/>
            <person name="Robin G.P."/>
            <person name="Auger A."/>
            <person name="Hainaut M."/>
            <person name="Henrissat B."/>
            <person name="Kim K.-T."/>
            <person name="Lee Y.-H."/>
            <person name="Lespinet O."/>
            <person name="Schwartz D.C."/>
            <person name="Thon M.R."/>
            <person name="O'Connell R.J."/>
        </authorList>
    </citation>
    <scope>NUCLEOTIDE SEQUENCE [LARGE SCALE GENOMIC DNA]</scope>
    <source>
        <strain evidence="10">IMI 349063</strain>
    </source>
</reference>
<dbReference type="Pfam" id="PF04082">
    <property type="entry name" value="Fungal_trans"/>
    <property type="match status" value="1"/>
</dbReference>
<feature type="compositionally biased region" description="Low complexity" evidence="7">
    <location>
        <begin position="535"/>
        <end position="547"/>
    </location>
</feature>
<name>A0A1B7YI20_COLHI</name>
<dbReference type="CDD" id="cd12148">
    <property type="entry name" value="fungal_TF_MHR"/>
    <property type="match status" value="1"/>
</dbReference>
<sequence>MSTVFESGFAVGQVVDEGVNDTFKSGQRLRQQPGNACEECRRKRIRCDRGTPQCVACANAGVKCVVRSTCAPRGPKKGHLRTLQKQIEELQNRFKEQREEQAAAADQHHGELPSEKAPNSDRDGEDVGSDCYPSIEFTPIGSASDIMGQFGDMPCWSPDEIGMENLLPNFMFSGFLVDSQQADGPAQGPSQILQEIGVHPNSMACADLDQLYFDRVHPFAPILQESRYSSWSKRPDKTKPQICLQYAMWTLAASLSTQFQLERRSLYNEARQLLVALEAENQANHINPSCLSIEQVQAWILLVIYELTNTDCNYQRGILSAGRAFRLVQMMRLYEVDGPGFEHSGQWHDQSDWVNIESMRRTFWLAYTVDRFTSAIDGLPLAFNERQILTRLPAPEVNFLSGRPATMCFLSDVMNGLDEDRTPDNVWPFTKSIVIATICGRALEHKYFLPHADRNQDVTYDYRHHFQSSQSLNALLTQHIKLLSKHVSLASERPDPVLIFVALIAHMVVFVLSETMESTPQFSESQAPSQGQGQGQQQQQQQQQQQGAQEADALVLEHKRRSLELVHKLNALTATLAQLNHFRTHPLTPIPLLLSARFCLARTGLDDTYGTFLPLVTSALQRLKKSNGLAQMCLQRLGLEREVAGLLQ</sequence>
<feature type="compositionally biased region" description="Basic and acidic residues" evidence="7">
    <location>
        <begin position="94"/>
        <end position="122"/>
    </location>
</feature>
<feature type="compositionally biased region" description="Polar residues" evidence="7">
    <location>
        <begin position="520"/>
        <end position="529"/>
    </location>
</feature>
<comment type="subcellular location">
    <subcellularLocation>
        <location evidence="1">Nucleus</location>
    </subcellularLocation>
</comment>
<dbReference type="VEuPathDB" id="FungiDB:CH63R_03951"/>
<dbReference type="RefSeq" id="XP_018160172.1">
    <property type="nucleotide sequence ID" value="XM_018298926.1"/>
</dbReference>
<dbReference type="Gene3D" id="4.10.240.10">
    <property type="entry name" value="Zn(2)-C6 fungal-type DNA-binding domain"/>
    <property type="match status" value="1"/>
</dbReference>
<dbReference type="GO" id="GO:0008270">
    <property type="term" value="F:zinc ion binding"/>
    <property type="evidence" value="ECO:0007669"/>
    <property type="project" value="InterPro"/>
</dbReference>
<dbReference type="SUPFAM" id="SSF57701">
    <property type="entry name" value="Zn2/Cys6 DNA-binding domain"/>
    <property type="match status" value="1"/>
</dbReference>
<dbReference type="Pfam" id="PF00172">
    <property type="entry name" value="Zn_clus"/>
    <property type="match status" value="1"/>
</dbReference>
<dbReference type="PROSITE" id="PS00463">
    <property type="entry name" value="ZN2_CY6_FUNGAL_1"/>
    <property type="match status" value="1"/>
</dbReference>
<evidence type="ECO:0000256" key="5">
    <source>
        <dbReference type="ARBA" id="ARBA00023163"/>
    </source>
</evidence>
<dbReference type="PANTHER" id="PTHR47338:SF3">
    <property type="entry name" value="C6 FINGER DOMAIN TRANSCRIPTION FACTOR DBAA-RELATED"/>
    <property type="match status" value="1"/>
</dbReference>
<accession>A0A1B7YI20</accession>
<dbReference type="EMBL" id="LTAN01000003">
    <property type="protein sequence ID" value="OBR11655.1"/>
    <property type="molecule type" value="Genomic_DNA"/>
</dbReference>
<proteinExistence type="predicted"/>
<evidence type="ECO:0000259" key="8">
    <source>
        <dbReference type="PROSITE" id="PS50048"/>
    </source>
</evidence>
<keyword evidence="4" id="KW-0238">DNA-binding</keyword>
<dbReference type="GO" id="GO:0003677">
    <property type="term" value="F:DNA binding"/>
    <property type="evidence" value="ECO:0007669"/>
    <property type="project" value="UniProtKB-KW"/>
</dbReference>
<organism evidence="9 10">
    <name type="scientific">Colletotrichum higginsianum (strain IMI 349063)</name>
    <name type="common">Crucifer anthracnose fungus</name>
    <dbReference type="NCBI Taxonomy" id="759273"/>
    <lineage>
        <taxon>Eukaryota</taxon>
        <taxon>Fungi</taxon>
        <taxon>Dikarya</taxon>
        <taxon>Ascomycota</taxon>
        <taxon>Pezizomycotina</taxon>
        <taxon>Sordariomycetes</taxon>
        <taxon>Hypocreomycetidae</taxon>
        <taxon>Glomerellales</taxon>
        <taxon>Glomerellaceae</taxon>
        <taxon>Colletotrichum</taxon>
        <taxon>Colletotrichum destructivum species complex</taxon>
    </lineage>
</organism>
<comment type="caution">
    <text evidence="9">The sequence shown here is derived from an EMBL/GenBank/DDBJ whole genome shotgun (WGS) entry which is preliminary data.</text>
</comment>
<dbReference type="SMART" id="SM00906">
    <property type="entry name" value="Fungal_trans"/>
    <property type="match status" value="1"/>
</dbReference>
<keyword evidence="2" id="KW-0479">Metal-binding</keyword>
<feature type="region of interest" description="Disordered" evidence="7">
    <location>
        <begin position="520"/>
        <end position="551"/>
    </location>
</feature>
<dbReference type="GO" id="GO:0000981">
    <property type="term" value="F:DNA-binding transcription factor activity, RNA polymerase II-specific"/>
    <property type="evidence" value="ECO:0007669"/>
    <property type="project" value="InterPro"/>
</dbReference>
<evidence type="ECO:0000256" key="7">
    <source>
        <dbReference type="SAM" id="MobiDB-lite"/>
    </source>
</evidence>
<keyword evidence="3" id="KW-0805">Transcription regulation</keyword>
<dbReference type="OrthoDB" id="3037908at2759"/>
<feature type="domain" description="Zn(2)-C6 fungal-type" evidence="8">
    <location>
        <begin position="36"/>
        <end position="66"/>
    </location>
</feature>
<evidence type="ECO:0000256" key="6">
    <source>
        <dbReference type="ARBA" id="ARBA00023242"/>
    </source>
</evidence>
<dbReference type="InterPro" id="IPR007219">
    <property type="entry name" value="XnlR_reg_dom"/>
</dbReference>
<evidence type="ECO:0000256" key="1">
    <source>
        <dbReference type="ARBA" id="ARBA00004123"/>
    </source>
</evidence>
<gene>
    <name evidence="9" type="ORF">CH63R_03951</name>
</gene>
<keyword evidence="5" id="KW-0804">Transcription</keyword>
<dbReference type="Proteomes" id="UP000092177">
    <property type="component" value="Chromosome 3"/>
</dbReference>
<dbReference type="SMART" id="SM00066">
    <property type="entry name" value="GAL4"/>
    <property type="match status" value="1"/>
</dbReference>
<dbReference type="PROSITE" id="PS50048">
    <property type="entry name" value="ZN2_CY6_FUNGAL_2"/>
    <property type="match status" value="1"/>
</dbReference>
<dbReference type="GO" id="GO:0005634">
    <property type="term" value="C:nucleus"/>
    <property type="evidence" value="ECO:0007669"/>
    <property type="project" value="UniProtKB-SubCell"/>
</dbReference>
<dbReference type="PANTHER" id="PTHR47338">
    <property type="entry name" value="ZN(II)2CYS6 TRANSCRIPTION FACTOR (EUROFUNG)-RELATED"/>
    <property type="match status" value="1"/>
</dbReference>
<dbReference type="GeneID" id="28863033"/>
<dbReference type="InterPro" id="IPR050815">
    <property type="entry name" value="TF_fung"/>
</dbReference>
<dbReference type="CDD" id="cd00067">
    <property type="entry name" value="GAL4"/>
    <property type="match status" value="1"/>
</dbReference>
<evidence type="ECO:0000256" key="4">
    <source>
        <dbReference type="ARBA" id="ARBA00023125"/>
    </source>
</evidence>
<evidence type="ECO:0000256" key="3">
    <source>
        <dbReference type="ARBA" id="ARBA00023015"/>
    </source>
</evidence>
<protein>
    <submittedName>
        <fullName evidence="9">Binuclear zinc transcription factor</fullName>
    </submittedName>
</protein>
<dbReference type="InterPro" id="IPR036864">
    <property type="entry name" value="Zn2-C6_fun-type_DNA-bd_sf"/>
</dbReference>
<evidence type="ECO:0000313" key="9">
    <source>
        <dbReference type="EMBL" id="OBR11655.1"/>
    </source>
</evidence>
<feature type="region of interest" description="Disordered" evidence="7">
    <location>
        <begin position="94"/>
        <end position="128"/>
    </location>
</feature>